<dbReference type="Proteomes" id="UP000664209">
    <property type="component" value="Unassembled WGS sequence"/>
</dbReference>
<dbReference type="EMBL" id="JAGEMK010000010">
    <property type="protein sequence ID" value="MBO1753171.1"/>
    <property type="molecule type" value="Genomic_DNA"/>
</dbReference>
<evidence type="ECO:0000256" key="1">
    <source>
        <dbReference type="SAM" id="MobiDB-lite"/>
    </source>
</evidence>
<feature type="region of interest" description="Disordered" evidence="1">
    <location>
        <begin position="1"/>
        <end position="22"/>
    </location>
</feature>
<dbReference type="RefSeq" id="WP_208056849.1">
    <property type="nucleotide sequence ID" value="NZ_JAGEMK010000010.1"/>
</dbReference>
<accession>A0A939LRF1</accession>
<organism evidence="3 4">
    <name type="scientific">Actinotalea soli</name>
    <dbReference type="NCBI Taxonomy" id="2819234"/>
    <lineage>
        <taxon>Bacteria</taxon>
        <taxon>Bacillati</taxon>
        <taxon>Actinomycetota</taxon>
        <taxon>Actinomycetes</taxon>
        <taxon>Micrococcales</taxon>
        <taxon>Cellulomonadaceae</taxon>
        <taxon>Actinotalea</taxon>
    </lineage>
</organism>
<evidence type="ECO:0000313" key="4">
    <source>
        <dbReference type="Proteomes" id="UP000664209"/>
    </source>
</evidence>
<dbReference type="Pfam" id="PF12277">
    <property type="entry name" value="DUF3618"/>
    <property type="match status" value="1"/>
</dbReference>
<keyword evidence="2" id="KW-0472">Membrane</keyword>
<evidence type="ECO:0000256" key="2">
    <source>
        <dbReference type="SAM" id="Phobius"/>
    </source>
</evidence>
<keyword evidence="4" id="KW-1185">Reference proteome</keyword>
<name>A0A939LRF1_9CELL</name>
<keyword evidence="2" id="KW-1133">Transmembrane helix</keyword>
<proteinExistence type="predicted"/>
<dbReference type="AlphaFoldDB" id="A0A939LRF1"/>
<comment type="caution">
    <text evidence="3">The sequence shown here is derived from an EMBL/GenBank/DDBJ whole genome shotgun (WGS) entry which is preliminary data.</text>
</comment>
<evidence type="ECO:0000313" key="3">
    <source>
        <dbReference type="EMBL" id="MBO1753171.1"/>
    </source>
</evidence>
<feature type="transmembrane region" description="Helical" evidence="2">
    <location>
        <begin position="86"/>
        <end position="105"/>
    </location>
</feature>
<reference evidence="3" key="1">
    <citation type="submission" date="2021-03" db="EMBL/GenBank/DDBJ databases">
        <title>Actinotalea soli sp. nov., isolated from soil.</title>
        <authorList>
            <person name="Ping W."/>
            <person name="Zhang J."/>
        </authorList>
    </citation>
    <scope>NUCLEOTIDE SEQUENCE</scope>
    <source>
        <strain evidence="3">BY-33</strain>
    </source>
</reference>
<dbReference type="InterPro" id="IPR022062">
    <property type="entry name" value="DUF3618"/>
</dbReference>
<keyword evidence="2" id="KW-0812">Transmembrane</keyword>
<gene>
    <name evidence="3" type="ORF">J4G33_15275</name>
</gene>
<protein>
    <submittedName>
        <fullName evidence="3">DUF3618 domain-containing protein</fullName>
    </submittedName>
</protein>
<feature type="compositionally biased region" description="Low complexity" evidence="1">
    <location>
        <begin position="1"/>
        <end position="11"/>
    </location>
</feature>
<sequence length="108" mass="11605">MNASTTAASSSSEEDKHQRTPQQIEAEIARTRQELRLTVDELSDRLDPRTQATLAVDEVKAAVAEVKRKVSGESRPLGEPEPTTRAWVILGTGAAAAVGLVASIIRKL</sequence>